<dbReference type="GO" id="GO:0005737">
    <property type="term" value="C:cytoplasm"/>
    <property type="evidence" value="ECO:0007669"/>
    <property type="project" value="TreeGrafter"/>
</dbReference>
<reference evidence="2" key="1">
    <citation type="submission" date="2023-05" db="EMBL/GenBank/DDBJ databases">
        <title>Nepenthes gracilis genome sequencing.</title>
        <authorList>
            <person name="Fukushima K."/>
        </authorList>
    </citation>
    <scope>NUCLEOTIDE SEQUENCE</scope>
    <source>
        <strain evidence="2">SING2019-196</strain>
    </source>
</reference>
<evidence type="ECO:0000313" key="2">
    <source>
        <dbReference type="EMBL" id="GMH01527.1"/>
    </source>
</evidence>
<evidence type="ECO:0000313" key="3">
    <source>
        <dbReference type="Proteomes" id="UP001279734"/>
    </source>
</evidence>
<dbReference type="PANTHER" id="PTHR13382">
    <property type="entry name" value="MITOCHONDRIAL ATP SYNTHASE COUPLING FACTOR B"/>
    <property type="match status" value="1"/>
</dbReference>
<evidence type="ECO:0000259" key="1">
    <source>
        <dbReference type="Pfam" id="PF12937"/>
    </source>
</evidence>
<dbReference type="InterPro" id="IPR032675">
    <property type="entry name" value="LRR_dom_sf"/>
</dbReference>
<proteinExistence type="predicted"/>
<dbReference type="Pfam" id="PF12937">
    <property type="entry name" value="F-box-like"/>
    <property type="match status" value="1"/>
</dbReference>
<sequence length="483" mass="53601">MALNFSHCPIFPPHLSDDNLAAPIRITNGCLMEGIPERGGDGFGRMWRTSEDVHNCFDYGGDSIDRSDPQGSASKDILDLLPADPFGMDISSTFTAITGWLEDLETDYGWLENLETDFGGWLEDLETDYGRYTMANVGTSKGDFSLFSELDLIWNKAMGFQVSANSKVDDELLVAGRIGRCSEEGQRRDSFYHGGFGPFRSMGDFHLGASTTRIDQNQNPQLVAEICVDVESGGPHPALAFALGYLGVRDLLCLERVCKSLHYTVQNDPLLWKSIHIDQPLNDRITNDVLLHLTNRAQGNLQCLSLVECQRITSDGLKQVLESNLRLTKLSVAGSTRLGVDGIVDCLKAFNSVATIGIKQLRMGGIYGVTHDHFEELKSLLGISNHKPASNLKPHFYGRGNLYISLEDDRAIDIEICPRCQNLRLVYDCPAESCKGKDHATQVCRACLLCIARCIQCGRCINDGEYEETFCLEFLCSSCWKRP</sequence>
<accession>A0AAD3XDH7</accession>
<dbReference type="AlphaFoldDB" id="A0AAD3XDH7"/>
<dbReference type="SUPFAM" id="SSF81383">
    <property type="entry name" value="F-box domain"/>
    <property type="match status" value="1"/>
</dbReference>
<organism evidence="2 3">
    <name type="scientific">Nepenthes gracilis</name>
    <name type="common">Slender pitcher plant</name>
    <dbReference type="NCBI Taxonomy" id="150966"/>
    <lineage>
        <taxon>Eukaryota</taxon>
        <taxon>Viridiplantae</taxon>
        <taxon>Streptophyta</taxon>
        <taxon>Embryophyta</taxon>
        <taxon>Tracheophyta</taxon>
        <taxon>Spermatophyta</taxon>
        <taxon>Magnoliopsida</taxon>
        <taxon>eudicotyledons</taxon>
        <taxon>Gunneridae</taxon>
        <taxon>Pentapetalae</taxon>
        <taxon>Caryophyllales</taxon>
        <taxon>Nepenthaceae</taxon>
        <taxon>Nepenthes</taxon>
    </lineage>
</organism>
<dbReference type="PANTHER" id="PTHR13382:SF22">
    <property type="entry name" value="F-BOX PROTEIN SKIP14"/>
    <property type="match status" value="1"/>
</dbReference>
<dbReference type="InterPro" id="IPR036047">
    <property type="entry name" value="F-box-like_dom_sf"/>
</dbReference>
<dbReference type="EMBL" id="BSYO01000003">
    <property type="protein sequence ID" value="GMH01527.1"/>
    <property type="molecule type" value="Genomic_DNA"/>
</dbReference>
<protein>
    <recommendedName>
        <fullName evidence="1">F-box domain-containing protein</fullName>
    </recommendedName>
</protein>
<dbReference type="Gene3D" id="3.80.10.10">
    <property type="entry name" value="Ribonuclease Inhibitor"/>
    <property type="match status" value="1"/>
</dbReference>
<dbReference type="Proteomes" id="UP001279734">
    <property type="component" value="Unassembled WGS sequence"/>
</dbReference>
<dbReference type="InterPro" id="IPR050648">
    <property type="entry name" value="F-box_LRR-repeat"/>
</dbReference>
<name>A0AAD3XDH7_NEPGR</name>
<feature type="domain" description="F-box" evidence="1">
    <location>
        <begin position="241"/>
        <end position="277"/>
    </location>
</feature>
<keyword evidence="3" id="KW-1185">Reference proteome</keyword>
<gene>
    <name evidence="2" type="ORF">Nepgr_003366</name>
</gene>
<comment type="caution">
    <text evidence="2">The sequence shown here is derived from an EMBL/GenBank/DDBJ whole genome shotgun (WGS) entry which is preliminary data.</text>
</comment>
<dbReference type="InterPro" id="IPR001810">
    <property type="entry name" value="F-box_dom"/>
</dbReference>